<dbReference type="Gene3D" id="3.40.50.11060">
    <property type="entry name" value="GTPase HflX, N-terminal domain"/>
    <property type="match status" value="1"/>
</dbReference>
<dbReference type="SUPFAM" id="SSF52540">
    <property type="entry name" value="P-loop containing nucleoside triphosphate hydrolases"/>
    <property type="match status" value="1"/>
</dbReference>
<dbReference type="InterPro" id="IPR006073">
    <property type="entry name" value="GTP-bd"/>
</dbReference>
<dbReference type="AlphaFoldDB" id="A0AAW0X290"/>
<sequence>MAYFGIMRSGISVQKLISRSSIFSLLSSWKIKNNDVCLTTFGTCSVFYKSTVYKSSKFYSARGLISTFHPKVMIMNCITWEMPFTTTAVDFRKKRNGQETIKPIDDVEEIIDDRFLEDPAFEILRHDSNILGVFGSESVTIREVGVIVLQPWVKWGYNKRVDTSGQLMLEEAVALVSTLPGIHILDKEIVPVRSLDRKAIFGSGTLDRLVSKARSLKGVTCVFISIDMLKKSQMVELQEQFGMRILDRYSVVLGIFRHHALTKEAKLQVALAELPYIRKRISGDAERLMVMEREKRLKAALSKLAGIRAVIRRSRKKSSLPTVAVVGYTNSGKTSLIHSITGDSRAEGRNQLFATLDVTAHGGRLPCGLEVAFIDTVGFIQDIPTELIASFKATLEDAVYADVIVHIRDASHPDYDLQGATVSQTLASLPFPDNTPIITAANKIDLGLVKPKEAFGDVHLVSALTGQGLNELLLTIQTAVLRVTGRRSWKFTLPTGSYQIQWLRNAAGLAYEEIDADNPQTTHVIVVLTDQELAAFQRNFEK</sequence>
<dbReference type="InterPro" id="IPR016496">
    <property type="entry name" value="GTPase_HflX"/>
</dbReference>
<dbReference type="InterPro" id="IPR027417">
    <property type="entry name" value="P-loop_NTPase"/>
</dbReference>
<proteinExistence type="predicted"/>
<evidence type="ECO:0000256" key="4">
    <source>
        <dbReference type="ARBA" id="ARBA00023134"/>
    </source>
</evidence>
<dbReference type="EMBL" id="JARKIK010000053">
    <property type="protein sequence ID" value="KAK8733759.1"/>
    <property type="molecule type" value="Genomic_DNA"/>
</dbReference>
<dbReference type="InterPro" id="IPR025121">
    <property type="entry name" value="GTPase_HflX_N"/>
</dbReference>
<dbReference type="GO" id="GO:0046872">
    <property type="term" value="F:metal ion binding"/>
    <property type="evidence" value="ECO:0007669"/>
    <property type="project" value="UniProtKB-KW"/>
</dbReference>
<evidence type="ECO:0000256" key="2">
    <source>
        <dbReference type="ARBA" id="ARBA00022741"/>
    </source>
</evidence>
<dbReference type="GO" id="GO:0005525">
    <property type="term" value="F:GTP binding"/>
    <property type="evidence" value="ECO:0007669"/>
    <property type="project" value="UniProtKB-KW"/>
</dbReference>
<keyword evidence="1" id="KW-0479">Metal-binding</keyword>
<dbReference type="InterPro" id="IPR030394">
    <property type="entry name" value="G_HFLX_dom"/>
</dbReference>
<gene>
    <name evidence="6" type="ORF">OTU49_006466</name>
</gene>
<dbReference type="Gene3D" id="3.40.50.300">
    <property type="entry name" value="P-loop containing nucleotide triphosphate hydrolases"/>
    <property type="match status" value="1"/>
</dbReference>
<dbReference type="CDD" id="cd01878">
    <property type="entry name" value="HflX"/>
    <property type="match status" value="1"/>
</dbReference>
<dbReference type="PANTHER" id="PTHR10229:SF0">
    <property type="entry name" value="GTP-BINDING PROTEIN 6-RELATED"/>
    <property type="match status" value="1"/>
</dbReference>
<evidence type="ECO:0000256" key="1">
    <source>
        <dbReference type="ARBA" id="ARBA00022723"/>
    </source>
</evidence>
<dbReference type="FunFam" id="3.40.50.300:FF:000886">
    <property type="entry name" value="Putative GTP-binding protein 6"/>
    <property type="match status" value="1"/>
</dbReference>
<evidence type="ECO:0000313" key="7">
    <source>
        <dbReference type="Proteomes" id="UP001445076"/>
    </source>
</evidence>
<reference evidence="6 7" key="1">
    <citation type="journal article" date="2024" name="BMC Genomics">
        <title>Genome assembly of redclaw crayfish (Cherax quadricarinatus) provides insights into its immune adaptation and hypoxia tolerance.</title>
        <authorList>
            <person name="Liu Z."/>
            <person name="Zheng J."/>
            <person name="Li H."/>
            <person name="Fang K."/>
            <person name="Wang S."/>
            <person name="He J."/>
            <person name="Zhou D."/>
            <person name="Weng S."/>
            <person name="Chi M."/>
            <person name="Gu Z."/>
            <person name="He J."/>
            <person name="Li F."/>
            <person name="Wang M."/>
        </authorList>
    </citation>
    <scope>NUCLEOTIDE SEQUENCE [LARGE SCALE GENOMIC DNA]</scope>
    <source>
        <strain evidence="6">ZL_2023a</strain>
    </source>
</reference>
<dbReference type="GO" id="GO:0005737">
    <property type="term" value="C:cytoplasm"/>
    <property type="evidence" value="ECO:0007669"/>
    <property type="project" value="TreeGrafter"/>
</dbReference>
<accession>A0AAW0X290</accession>
<dbReference type="Proteomes" id="UP001445076">
    <property type="component" value="Unassembled WGS sequence"/>
</dbReference>
<organism evidence="6 7">
    <name type="scientific">Cherax quadricarinatus</name>
    <name type="common">Australian red claw crayfish</name>
    <dbReference type="NCBI Taxonomy" id="27406"/>
    <lineage>
        <taxon>Eukaryota</taxon>
        <taxon>Metazoa</taxon>
        <taxon>Ecdysozoa</taxon>
        <taxon>Arthropoda</taxon>
        <taxon>Crustacea</taxon>
        <taxon>Multicrustacea</taxon>
        <taxon>Malacostraca</taxon>
        <taxon>Eumalacostraca</taxon>
        <taxon>Eucarida</taxon>
        <taxon>Decapoda</taxon>
        <taxon>Pleocyemata</taxon>
        <taxon>Astacidea</taxon>
        <taxon>Parastacoidea</taxon>
        <taxon>Parastacidae</taxon>
        <taxon>Cherax</taxon>
    </lineage>
</organism>
<keyword evidence="4" id="KW-0342">GTP-binding</keyword>
<dbReference type="GO" id="GO:0043022">
    <property type="term" value="F:ribosome binding"/>
    <property type="evidence" value="ECO:0007669"/>
    <property type="project" value="TreeGrafter"/>
</dbReference>
<evidence type="ECO:0000259" key="5">
    <source>
        <dbReference type="PROSITE" id="PS51705"/>
    </source>
</evidence>
<keyword evidence="3" id="KW-0460">Magnesium</keyword>
<keyword evidence="2" id="KW-0547">Nucleotide-binding</keyword>
<dbReference type="Pfam" id="PF01926">
    <property type="entry name" value="MMR_HSR1"/>
    <property type="match status" value="1"/>
</dbReference>
<protein>
    <recommendedName>
        <fullName evidence="5">Hflx-type G domain-containing protein</fullName>
    </recommendedName>
</protein>
<comment type="caution">
    <text evidence="6">The sequence shown here is derived from an EMBL/GenBank/DDBJ whole genome shotgun (WGS) entry which is preliminary data.</text>
</comment>
<feature type="domain" description="Hflx-type G" evidence="5">
    <location>
        <begin position="321"/>
        <end position="484"/>
    </location>
</feature>
<evidence type="ECO:0000256" key="3">
    <source>
        <dbReference type="ARBA" id="ARBA00022842"/>
    </source>
</evidence>
<dbReference type="PROSITE" id="PS51705">
    <property type="entry name" value="G_HFLX"/>
    <property type="match status" value="1"/>
</dbReference>
<keyword evidence="7" id="KW-1185">Reference proteome</keyword>
<evidence type="ECO:0000313" key="6">
    <source>
        <dbReference type="EMBL" id="KAK8733759.1"/>
    </source>
</evidence>
<dbReference type="Pfam" id="PF13167">
    <property type="entry name" value="GTP-bdg_N"/>
    <property type="match status" value="1"/>
</dbReference>
<dbReference type="InterPro" id="IPR042108">
    <property type="entry name" value="GTPase_HflX_N_sf"/>
</dbReference>
<dbReference type="PANTHER" id="PTHR10229">
    <property type="entry name" value="GTP-BINDING PROTEIN HFLX"/>
    <property type="match status" value="1"/>
</dbReference>
<name>A0AAW0X290_CHEQU</name>